<dbReference type="InterPro" id="IPR056884">
    <property type="entry name" value="NPHP3-like_N"/>
</dbReference>
<dbReference type="SMART" id="SM00248">
    <property type="entry name" value="ANK"/>
    <property type="match status" value="3"/>
</dbReference>
<reference evidence="3 4" key="1">
    <citation type="journal article" date="2019" name="Appl. Microbiol. Biotechnol.">
        <title>Genome sequence of Isaria javanica and comparative genome analysis insights into family S53 peptidase evolution in fungal entomopathogens.</title>
        <authorList>
            <person name="Lin R."/>
            <person name="Zhang X."/>
            <person name="Xin B."/>
            <person name="Zou M."/>
            <person name="Gao Y."/>
            <person name="Qin F."/>
            <person name="Hu Q."/>
            <person name="Xie B."/>
            <person name="Cheng X."/>
        </authorList>
    </citation>
    <scope>NUCLEOTIDE SEQUENCE [LARGE SCALE GENOMIC DNA]</scope>
    <source>
        <strain evidence="3 4">IJ1G</strain>
    </source>
</reference>
<evidence type="ECO:0000313" key="3">
    <source>
        <dbReference type="EMBL" id="TQW01249.1"/>
    </source>
</evidence>
<dbReference type="Proteomes" id="UP000315783">
    <property type="component" value="Unassembled WGS sequence"/>
</dbReference>
<dbReference type="AlphaFoldDB" id="A0A545WEJ1"/>
<dbReference type="PANTHER" id="PTHR10039:SF14">
    <property type="entry name" value="NACHT DOMAIN-CONTAINING PROTEIN"/>
    <property type="match status" value="1"/>
</dbReference>
<accession>A0A545WEJ1</accession>
<dbReference type="InterPro" id="IPR002110">
    <property type="entry name" value="Ankyrin_rpt"/>
</dbReference>
<dbReference type="EMBL" id="SPUK01000001">
    <property type="protein sequence ID" value="TQW01249.1"/>
    <property type="molecule type" value="Genomic_DNA"/>
</dbReference>
<dbReference type="Gene3D" id="1.25.40.20">
    <property type="entry name" value="Ankyrin repeat-containing domain"/>
    <property type="match status" value="1"/>
</dbReference>
<keyword evidence="4" id="KW-1185">Reference proteome</keyword>
<organism evidence="3 4">
    <name type="scientific">Cordyceps javanica</name>
    <dbReference type="NCBI Taxonomy" id="43265"/>
    <lineage>
        <taxon>Eukaryota</taxon>
        <taxon>Fungi</taxon>
        <taxon>Dikarya</taxon>
        <taxon>Ascomycota</taxon>
        <taxon>Pezizomycotina</taxon>
        <taxon>Sordariomycetes</taxon>
        <taxon>Hypocreomycetidae</taxon>
        <taxon>Hypocreales</taxon>
        <taxon>Cordycipitaceae</taxon>
        <taxon>Cordyceps</taxon>
    </lineage>
</organism>
<evidence type="ECO:0000313" key="4">
    <source>
        <dbReference type="Proteomes" id="UP000315783"/>
    </source>
</evidence>
<dbReference type="PANTHER" id="PTHR10039">
    <property type="entry name" value="AMELOGENIN"/>
    <property type="match status" value="1"/>
</dbReference>
<protein>
    <submittedName>
        <fullName evidence="3">Ankyrin repeats (3 copies) domain-containing protein</fullName>
    </submittedName>
</protein>
<name>A0A545WEJ1_9HYPO</name>
<sequence length="811" mass="89940">MTTIHGDVVANSALIGNNISGGVVNIYSGEPELTGAALDNSLLEGVAISRDNFWTMAHIEQFQNTLRFTAADWLLSQEAFKSWIETTEQGPLPLLTITGKPFTGKSVMMKRAVELSRQNVSIVTASHFCGGDVSDSVQSCLRDLFGQLLGGLPIKPWEDVRRWGKSIKAGRKAGLSSSTQLRDAMKSIILANKDGLSTNGAGVRIFVDAIDDCSFPQSRNSSPFYGKDNQQTREVLECLGSLLTAMESANINIGVCVSRRPTPTYGGLEPSTTLIDLKPYADVEIPILLEEKLKCLHDTKKRLRILHTLGKTGSHNFLWATIVGQQIVQLKDAENFEELEKSVSNVQQSHDELYRSALRTSKSSQSNPAQLMQLLQVGLGTFRPLKTDEFRHAFAFAGKERFGHANMAEWEKSDQGRSLDSFTNFVQLTTAGLLQAVPRRRRAVPIQAIQQSMTDKGYDDYVEFLHRSTVMFLRSDTGLKELEIASRSKFEEDCHLLLLNICVKVLNHCKLKGGDDVQILDYAIEHSLNHAQKCTEIPLELPAFLTNCKHPKTGLFVSQNIEFLKKKQAKEVLLLESENSLVVLLSTMGCTALLRKHLEKCRVCQQKMSPDPVEDGTTNIYWTSVMNAAIGNHESTVFHLLNSWPPDQLDVRVRGRTLLYKACYFASLSETGNEEMLRLVKDLLRRGADPLAWCSTSYEYVLHVAIAMANAELVEVLLQSTDQEKAQSLLKAGRLKSKKGWTALHFAVTCPCGDAVEGREIVEKLLDLAPDPVELLGIENDKGQTPQDIAAEIDDEDGEEIQALLASYAID</sequence>
<dbReference type="SUPFAM" id="SSF48403">
    <property type="entry name" value="Ankyrin repeat"/>
    <property type="match status" value="1"/>
</dbReference>
<dbReference type="STRING" id="43265.A0A545WEJ1"/>
<gene>
    <name evidence="3" type="ORF">IF1G_01180</name>
</gene>
<dbReference type="OrthoDB" id="416222at2759"/>
<dbReference type="InterPro" id="IPR036770">
    <property type="entry name" value="Ankyrin_rpt-contain_sf"/>
</dbReference>
<comment type="caution">
    <text evidence="3">The sequence shown here is derived from an EMBL/GenBank/DDBJ whole genome shotgun (WGS) entry which is preliminary data.</text>
</comment>
<evidence type="ECO:0000256" key="1">
    <source>
        <dbReference type="ARBA" id="ARBA00022737"/>
    </source>
</evidence>
<evidence type="ECO:0000259" key="2">
    <source>
        <dbReference type="Pfam" id="PF24883"/>
    </source>
</evidence>
<keyword evidence="1" id="KW-0677">Repeat</keyword>
<dbReference type="Pfam" id="PF12796">
    <property type="entry name" value="Ank_2"/>
    <property type="match status" value="1"/>
</dbReference>
<feature type="domain" description="Nephrocystin 3-like N-terminal" evidence="2">
    <location>
        <begin position="72"/>
        <end position="217"/>
    </location>
</feature>
<proteinExistence type="predicted"/>
<dbReference type="Pfam" id="PF24883">
    <property type="entry name" value="NPHP3_N"/>
    <property type="match status" value="1"/>
</dbReference>